<dbReference type="Proteomes" id="UP000542353">
    <property type="component" value="Unassembled WGS sequence"/>
</dbReference>
<comment type="caution">
    <text evidence="1">The sequence shown here is derived from an EMBL/GenBank/DDBJ whole genome shotgun (WGS) entry which is preliminary data.</text>
</comment>
<organism evidence="1 2">
    <name type="scientific">Rhodopseudomonas rhenobacensis</name>
    <dbReference type="NCBI Taxonomy" id="87461"/>
    <lineage>
        <taxon>Bacteria</taxon>
        <taxon>Pseudomonadati</taxon>
        <taxon>Pseudomonadota</taxon>
        <taxon>Alphaproteobacteria</taxon>
        <taxon>Hyphomicrobiales</taxon>
        <taxon>Nitrobacteraceae</taxon>
        <taxon>Rhodopseudomonas</taxon>
    </lineage>
</organism>
<sequence length="242" mass="25939">MRGVGVSVLGVAAAVIGGGGVLAQDAIDAPLLDPLSGGSRPEQVLLFAGFDLWRGSLASSGGLQWAPGGLNNDGVFARLLLSRSLERYRDSSTLIFRGALLGGLRIKRGEFELKLMAGPALENNDPTSRFDQLRGTRLGLQAAAETWWQPTPELMLATSLSLTTRGGGYGGRIAAGWRLFDQAWVGPEASAFRDDYSRQYRVGLHVTGVRFDALEWSAAIGYLEDGFARRGGYGRIGVLLRQ</sequence>
<evidence type="ECO:0000313" key="2">
    <source>
        <dbReference type="Proteomes" id="UP000542353"/>
    </source>
</evidence>
<gene>
    <name evidence="1" type="ORF">HNR60_003384</name>
</gene>
<evidence type="ECO:0008006" key="3">
    <source>
        <dbReference type="Google" id="ProtNLM"/>
    </source>
</evidence>
<dbReference type="Pfam" id="PF17036">
    <property type="entry name" value="CBP_BcsS"/>
    <property type="match status" value="1"/>
</dbReference>
<dbReference type="AlphaFoldDB" id="A0A7W7Z602"/>
<keyword evidence="2" id="KW-1185">Reference proteome</keyword>
<dbReference type="InterPro" id="IPR031485">
    <property type="entry name" value="CBP_BcsS"/>
</dbReference>
<dbReference type="EMBL" id="JACHIH010000023">
    <property type="protein sequence ID" value="MBB5048616.1"/>
    <property type="molecule type" value="Genomic_DNA"/>
</dbReference>
<reference evidence="1 2" key="1">
    <citation type="submission" date="2020-08" db="EMBL/GenBank/DDBJ databases">
        <title>Genomic Encyclopedia of Type Strains, Phase IV (KMG-IV): sequencing the most valuable type-strain genomes for metagenomic binning, comparative biology and taxonomic classification.</title>
        <authorList>
            <person name="Goeker M."/>
        </authorList>
    </citation>
    <scope>NUCLEOTIDE SEQUENCE [LARGE SCALE GENOMIC DNA]</scope>
    <source>
        <strain evidence="1 2">DSM 12706</strain>
    </source>
</reference>
<protein>
    <recommendedName>
        <fullName evidence="3">Cellulose biosynthesis protein BcsS</fullName>
    </recommendedName>
</protein>
<proteinExistence type="predicted"/>
<name>A0A7W7Z602_9BRAD</name>
<evidence type="ECO:0000313" key="1">
    <source>
        <dbReference type="EMBL" id="MBB5048616.1"/>
    </source>
</evidence>
<dbReference type="RefSeq" id="WP_347339352.1">
    <property type="nucleotide sequence ID" value="NZ_JACHIH010000023.1"/>
</dbReference>
<accession>A0A7W7Z602</accession>